<gene>
    <name evidence="1" type="ORF">MTY_2586</name>
</gene>
<dbReference type="EMBL" id="DF238840">
    <property type="protein sequence ID" value="GAF27245.1"/>
    <property type="molecule type" value="Genomic_DNA"/>
</dbReference>
<reference evidence="1" key="1">
    <citation type="journal article" date="2014" name="Gene">
        <title>Genome-guided analysis of transformation efficiency and carbon dioxide assimilation by Moorella thermoacetica Y72.</title>
        <authorList>
            <person name="Tsukahara K."/>
            <person name="Kita A."/>
            <person name="Nakashimada Y."/>
            <person name="Hoshino T."/>
            <person name="Murakami K."/>
        </authorList>
    </citation>
    <scope>NUCLEOTIDE SEQUENCE [LARGE SCALE GENOMIC DNA]</scope>
    <source>
        <strain evidence="1">Y72</strain>
    </source>
</reference>
<sequence>MHLGRQGDLPAEIWQAAKAPGQLPGKAAHPDDMITRIVVIGLGGPGQGLDGIVKGLLRIPDLPGHQLQEAAIGQQILQDIPLIGRDPHWVIKGSYQQGPLIKAGIIANSADVARQLRLKKLITSSYPAIQTSFSWIS</sequence>
<protein>
    <submittedName>
        <fullName evidence="1">FOG: CheY-like receiver</fullName>
    </submittedName>
</protein>
<dbReference type="AlphaFoldDB" id="A0A0S6UGA5"/>
<accession>A0A0S6UGA5</accession>
<organism evidence="1">
    <name type="scientific">Moorella thermoacetica Y72</name>
    <dbReference type="NCBI Taxonomy" id="1325331"/>
    <lineage>
        <taxon>Bacteria</taxon>
        <taxon>Bacillati</taxon>
        <taxon>Bacillota</taxon>
        <taxon>Clostridia</taxon>
        <taxon>Neomoorellales</taxon>
        <taxon>Neomoorellaceae</taxon>
        <taxon>Neomoorella</taxon>
    </lineage>
</organism>
<name>A0A0S6UGA5_NEOTH</name>
<proteinExistence type="predicted"/>
<evidence type="ECO:0000313" key="1">
    <source>
        <dbReference type="EMBL" id="GAF27245.1"/>
    </source>
</evidence>
<dbReference type="Proteomes" id="UP000063718">
    <property type="component" value="Unassembled WGS sequence"/>
</dbReference>